<evidence type="ECO:0000313" key="3">
    <source>
        <dbReference type="Proteomes" id="UP001556367"/>
    </source>
</evidence>
<dbReference type="Proteomes" id="UP001556367">
    <property type="component" value="Unassembled WGS sequence"/>
</dbReference>
<keyword evidence="3" id="KW-1185">Reference proteome</keyword>
<protein>
    <submittedName>
        <fullName evidence="2">Uncharacterized protein</fullName>
    </submittedName>
</protein>
<dbReference type="EMBL" id="JASNQZ010000002">
    <property type="protein sequence ID" value="KAL0959921.1"/>
    <property type="molecule type" value="Genomic_DNA"/>
</dbReference>
<organism evidence="2 3">
    <name type="scientific">Hohenbuehelia grisea</name>
    <dbReference type="NCBI Taxonomy" id="104357"/>
    <lineage>
        <taxon>Eukaryota</taxon>
        <taxon>Fungi</taxon>
        <taxon>Dikarya</taxon>
        <taxon>Basidiomycota</taxon>
        <taxon>Agaricomycotina</taxon>
        <taxon>Agaricomycetes</taxon>
        <taxon>Agaricomycetidae</taxon>
        <taxon>Agaricales</taxon>
        <taxon>Pleurotineae</taxon>
        <taxon>Pleurotaceae</taxon>
        <taxon>Hohenbuehelia</taxon>
    </lineage>
</organism>
<accession>A0ABR3JXT1</accession>
<feature type="compositionally biased region" description="Basic residues" evidence="1">
    <location>
        <begin position="215"/>
        <end position="226"/>
    </location>
</feature>
<sequence length="248" mass="27213">MMTKMMCQIEGGDNNTSDPPSSTSPFTSSESSPNTSNVPNLPNDQDDTASSTLSSPPPSAPPSPNRSPPPAPRSPDPPHQSQSLAPRCQPMYRKDGLIEPLPNSGRGHKRVKATRQSARVPWNYNGPQWPPPSTVPEPLEPENPSSSEAAGLESEDDLVDDPVHANSASLNTLSMEYATWGIVASRSRRLWNTPTPLEPKLRTKHQHTTPSLNRLPRHRSSRRRKQISTTKPLLKNFKPSSITASLNW</sequence>
<reference evidence="3" key="1">
    <citation type="submission" date="2024-06" db="EMBL/GenBank/DDBJ databases">
        <title>Multi-omics analyses provide insights into the biosynthesis of the anticancer antibiotic pleurotin in Hohenbuehelia grisea.</title>
        <authorList>
            <person name="Weaver J.A."/>
            <person name="Alberti F."/>
        </authorList>
    </citation>
    <scope>NUCLEOTIDE SEQUENCE [LARGE SCALE GENOMIC DNA]</scope>
    <source>
        <strain evidence="3">T-177</strain>
    </source>
</reference>
<evidence type="ECO:0000313" key="2">
    <source>
        <dbReference type="EMBL" id="KAL0959921.1"/>
    </source>
</evidence>
<proteinExistence type="predicted"/>
<comment type="caution">
    <text evidence="2">The sequence shown here is derived from an EMBL/GenBank/DDBJ whole genome shotgun (WGS) entry which is preliminary data.</text>
</comment>
<feature type="compositionally biased region" description="Pro residues" evidence="1">
    <location>
        <begin position="55"/>
        <end position="78"/>
    </location>
</feature>
<feature type="region of interest" description="Disordered" evidence="1">
    <location>
        <begin position="193"/>
        <end position="231"/>
    </location>
</feature>
<feature type="compositionally biased region" description="Low complexity" evidence="1">
    <location>
        <begin position="14"/>
        <end position="40"/>
    </location>
</feature>
<evidence type="ECO:0000256" key="1">
    <source>
        <dbReference type="SAM" id="MobiDB-lite"/>
    </source>
</evidence>
<feature type="region of interest" description="Disordered" evidence="1">
    <location>
        <begin position="1"/>
        <end position="165"/>
    </location>
</feature>
<name>A0ABR3JXT1_9AGAR</name>
<gene>
    <name evidence="2" type="ORF">HGRIS_011586</name>
</gene>